<sequence>MADLSAARTLVVDNAIVRHYAVLQGLLRAQVGDRDGAKHFCPGWELPPLSAEMVDFFSPSSMAVHHLHGPGTQKLRRHAGHRLALLDMMRNPATRTTKSLASLLMVARAVQYVRRSGRRVMLLTPSSGNKATALRDAVLRAIDLELVAADRLHITSLIPVGSAGKVWSSRLSTDSDLRKRNPVVLYPGREPSDVRDVCRQVHALIAAELRDGAQVDVWYTTDVDNYRSADALRAMVEYEVHPPPSDRGRLHIQAVSSAYGLLGHQLGYQSRTHPGHGRAPRYFLVQQLGAPDMVLDLLRGSAAEEVLPSYGYDPGSGLYRQDTDPRFPATAFDPAERVDATFYARRPPTAAAMTEVIRRQGGGGIVVSLHECMIRYGQVRDLLAPAIELPSDPRDLREWALVMVMTGLLNALDRGLITDDDVLVHGTGCYSADDFRPITGLAPCSQPEELRRLIIDAALPSS</sequence>
<comment type="caution">
    <text evidence="1">The sequence shown here is derived from an EMBL/GenBank/DDBJ whole genome shotgun (WGS) entry which is preliminary data.</text>
</comment>
<name>A0ABP6D9S2_9ACTN</name>
<dbReference type="RefSeq" id="WP_344549030.1">
    <property type="nucleotide sequence ID" value="NZ_BAAATD010000022.1"/>
</dbReference>
<dbReference type="Pfam" id="PF19465">
    <property type="entry name" value="DUF6002"/>
    <property type="match status" value="1"/>
</dbReference>
<reference evidence="2" key="1">
    <citation type="journal article" date="2019" name="Int. J. Syst. Evol. Microbiol.">
        <title>The Global Catalogue of Microorganisms (GCM) 10K type strain sequencing project: providing services to taxonomists for standard genome sequencing and annotation.</title>
        <authorList>
            <consortium name="The Broad Institute Genomics Platform"/>
            <consortium name="The Broad Institute Genome Sequencing Center for Infectious Disease"/>
            <person name="Wu L."/>
            <person name="Ma J."/>
        </authorList>
    </citation>
    <scope>NUCLEOTIDE SEQUENCE [LARGE SCALE GENOMIC DNA]</scope>
    <source>
        <strain evidence="2">JCM 6833</strain>
    </source>
</reference>
<dbReference type="EMBL" id="BAAATD010000022">
    <property type="protein sequence ID" value="GAA2637391.1"/>
    <property type="molecule type" value="Genomic_DNA"/>
</dbReference>
<dbReference type="Proteomes" id="UP001501509">
    <property type="component" value="Unassembled WGS sequence"/>
</dbReference>
<accession>A0ABP6D9S2</accession>
<evidence type="ECO:0000313" key="2">
    <source>
        <dbReference type="Proteomes" id="UP001501509"/>
    </source>
</evidence>
<protein>
    <submittedName>
        <fullName evidence="1">Uncharacterized protein</fullName>
    </submittedName>
</protein>
<gene>
    <name evidence="1" type="ORF">GCM10010411_91150</name>
</gene>
<organism evidence="1 2">
    <name type="scientific">Actinomadura fulvescens</name>
    <dbReference type="NCBI Taxonomy" id="46160"/>
    <lineage>
        <taxon>Bacteria</taxon>
        <taxon>Bacillati</taxon>
        <taxon>Actinomycetota</taxon>
        <taxon>Actinomycetes</taxon>
        <taxon>Streptosporangiales</taxon>
        <taxon>Thermomonosporaceae</taxon>
        <taxon>Actinomadura</taxon>
    </lineage>
</organism>
<dbReference type="InterPro" id="IPR046044">
    <property type="entry name" value="DUF6002"/>
</dbReference>
<proteinExistence type="predicted"/>
<keyword evidence="2" id="KW-1185">Reference proteome</keyword>
<evidence type="ECO:0000313" key="1">
    <source>
        <dbReference type="EMBL" id="GAA2637391.1"/>
    </source>
</evidence>